<feature type="domain" description="DUF2520" evidence="2">
    <location>
        <begin position="132"/>
        <end position="257"/>
    </location>
</feature>
<reference evidence="4" key="1">
    <citation type="journal article" date="2019" name="Int. J. Syst. Evol. Microbiol.">
        <title>The Global Catalogue of Microorganisms (GCM) 10K type strain sequencing project: providing services to taxonomists for standard genome sequencing and annotation.</title>
        <authorList>
            <consortium name="The Broad Institute Genomics Platform"/>
            <consortium name="The Broad Institute Genome Sequencing Center for Infectious Disease"/>
            <person name="Wu L."/>
            <person name="Ma J."/>
        </authorList>
    </citation>
    <scope>NUCLEOTIDE SEQUENCE [LARGE SCALE GENOMIC DNA]</scope>
    <source>
        <strain evidence="4">CGMCC 1.10832</strain>
    </source>
</reference>
<gene>
    <name evidence="3" type="ORF">GCM10011506_43810</name>
</gene>
<sequence>MKSVAFNISFIGAGNVAWHLAPALENAGHYVKEVFSKSGKSATKLIGNLYDAQLKENLDFSDSPAQIFILTIPDDAIKSVAQEIVLPEQSILVHTSGTKGLVELDYAAASANGVFYPLQTFSKARPVSFDKVPFFIESNNKQATEILTKMAKSISKFVNFASSEQRANMHLAAVFASNFTNHLLRISQDLLASSKLDFDLLRPLIAETIEKSINLSPKDAQTGPAKRGDIETLDKHMEMLSNNESLQEIYRVISQHILDTYQ</sequence>
<protein>
    <recommendedName>
        <fullName evidence="5">DUF2520 domain-containing protein</fullName>
    </recommendedName>
</protein>
<dbReference type="Proteomes" id="UP000636010">
    <property type="component" value="Unassembled WGS sequence"/>
</dbReference>
<dbReference type="InterPro" id="IPR008927">
    <property type="entry name" value="6-PGluconate_DH-like_C_sf"/>
</dbReference>
<accession>A0ABQ1N4W7</accession>
<dbReference type="PANTHER" id="PTHR40459:SF1">
    <property type="entry name" value="CONSERVED HYPOTHETICAL ALANINE AND LEUCINE RICH PROTEIN"/>
    <property type="match status" value="1"/>
</dbReference>
<evidence type="ECO:0000313" key="3">
    <source>
        <dbReference type="EMBL" id="GGC53383.1"/>
    </source>
</evidence>
<evidence type="ECO:0000259" key="2">
    <source>
        <dbReference type="Pfam" id="PF10728"/>
    </source>
</evidence>
<evidence type="ECO:0000313" key="4">
    <source>
        <dbReference type="Proteomes" id="UP000636010"/>
    </source>
</evidence>
<dbReference type="InterPro" id="IPR018931">
    <property type="entry name" value="DUF2520"/>
</dbReference>
<proteinExistence type="predicted"/>
<evidence type="ECO:0008006" key="5">
    <source>
        <dbReference type="Google" id="ProtNLM"/>
    </source>
</evidence>
<dbReference type="EMBL" id="BMEC01000018">
    <property type="protein sequence ID" value="GGC53383.1"/>
    <property type="molecule type" value="Genomic_DNA"/>
</dbReference>
<dbReference type="Pfam" id="PF10727">
    <property type="entry name" value="Rossmann-like"/>
    <property type="match status" value="1"/>
</dbReference>
<dbReference type="SUPFAM" id="SSF51735">
    <property type="entry name" value="NAD(P)-binding Rossmann-fold domains"/>
    <property type="match status" value="1"/>
</dbReference>
<keyword evidence="4" id="KW-1185">Reference proteome</keyword>
<dbReference type="RefSeq" id="WP_188467483.1">
    <property type="nucleotide sequence ID" value="NZ_BAABHU010000018.1"/>
</dbReference>
<dbReference type="InterPro" id="IPR036291">
    <property type="entry name" value="NAD(P)-bd_dom_sf"/>
</dbReference>
<dbReference type="InterPro" id="IPR037108">
    <property type="entry name" value="TM1727-like_C_sf"/>
</dbReference>
<dbReference type="PANTHER" id="PTHR40459">
    <property type="entry name" value="CONSERVED HYPOTHETICAL ALANINE AND LEUCINE RICH PROTEIN"/>
    <property type="match status" value="1"/>
</dbReference>
<comment type="caution">
    <text evidence="3">The sequence shown here is derived from an EMBL/GenBank/DDBJ whole genome shotgun (WGS) entry which is preliminary data.</text>
</comment>
<feature type="domain" description="Putative oxidoreductase/dehydrogenase Rossmann-like" evidence="1">
    <location>
        <begin position="6"/>
        <end position="101"/>
    </location>
</feature>
<evidence type="ECO:0000259" key="1">
    <source>
        <dbReference type="Pfam" id="PF10727"/>
    </source>
</evidence>
<name>A0ABQ1N4W7_9BACT</name>
<dbReference type="Gene3D" id="3.40.50.720">
    <property type="entry name" value="NAD(P)-binding Rossmann-like Domain"/>
    <property type="match status" value="1"/>
</dbReference>
<organism evidence="3 4">
    <name type="scientific">Marivirga lumbricoides</name>
    <dbReference type="NCBI Taxonomy" id="1046115"/>
    <lineage>
        <taxon>Bacteria</taxon>
        <taxon>Pseudomonadati</taxon>
        <taxon>Bacteroidota</taxon>
        <taxon>Cytophagia</taxon>
        <taxon>Cytophagales</taxon>
        <taxon>Marivirgaceae</taxon>
        <taxon>Marivirga</taxon>
    </lineage>
</organism>
<dbReference type="InterPro" id="IPR019665">
    <property type="entry name" value="OxRdtase/DH_put_Rossmann_dom"/>
</dbReference>
<dbReference type="Pfam" id="PF10728">
    <property type="entry name" value="DUF2520"/>
    <property type="match status" value="1"/>
</dbReference>
<dbReference type="Gene3D" id="1.10.1040.20">
    <property type="entry name" value="ProC-like, C-terminal domain"/>
    <property type="match status" value="1"/>
</dbReference>
<dbReference type="SUPFAM" id="SSF48179">
    <property type="entry name" value="6-phosphogluconate dehydrogenase C-terminal domain-like"/>
    <property type="match status" value="1"/>
</dbReference>